<dbReference type="PANTHER" id="PTHR46554">
    <property type="entry name" value="MEDIATOR OF RNA POLYMERASE II TRANSCRIPTION SUBUNIT 26A-RELATED"/>
    <property type="match status" value="1"/>
</dbReference>
<feature type="region of interest" description="Disordered" evidence="1">
    <location>
        <begin position="49"/>
        <end position="136"/>
    </location>
</feature>
<dbReference type="PANTHER" id="PTHR46554:SF3">
    <property type="entry name" value="OS07G0642600 PROTEIN"/>
    <property type="match status" value="1"/>
</dbReference>
<sequence length="136" mass="14818">MDYWLVFFRGAGDNIFDAIAVAASDHPAALRSRRDAIAQRLYTAYRRRCLPRGAPPPRHRRRSCSTPRAPLASLASVAPTAPMSSPTTAASLAMRTPSPPRPSASRPSSSTTKKSQRRRCSSCSGVCSSWSSRWTP</sequence>
<protein>
    <submittedName>
        <fullName evidence="2">Uncharacterized protein</fullName>
    </submittedName>
</protein>
<name>I1Q1Y9_ORYGL</name>
<feature type="compositionally biased region" description="Low complexity" evidence="1">
    <location>
        <begin position="121"/>
        <end position="136"/>
    </location>
</feature>
<dbReference type="EnsemblPlants" id="ORGLA06G0115200.1">
    <property type="protein sequence ID" value="ORGLA06G0115200.1"/>
    <property type="gene ID" value="ORGLA06G0115200"/>
</dbReference>
<evidence type="ECO:0000256" key="1">
    <source>
        <dbReference type="SAM" id="MobiDB-lite"/>
    </source>
</evidence>
<organism evidence="2 3">
    <name type="scientific">Oryza glaberrima</name>
    <name type="common">African rice</name>
    <dbReference type="NCBI Taxonomy" id="4538"/>
    <lineage>
        <taxon>Eukaryota</taxon>
        <taxon>Viridiplantae</taxon>
        <taxon>Streptophyta</taxon>
        <taxon>Embryophyta</taxon>
        <taxon>Tracheophyta</taxon>
        <taxon>Spermatophyta</taxon>
        <taxon>Magnoliopsida</taxon>
        <taxon>Liliopsida</taxon>
        <taxon>Poales</taxon>
        <taxon>Poaceae</taxon>
        <taxon>BOP clade</taxon>
        <taxon>Oryzoideae</taxon>
        <taxon>Oryzeae</taxon>
        <taxon>Oryzinae</taxon>
        <taxon>Oryza</taxon>
    </lineage>
</organism>
<dbReference type="STRING" id="4538.I1Q1Y9"/>
<proteinExistence type="predicted"/>
<evidence type="ECO:0000313" key="3">
    <source>
        <dbReference type="Proteomes" id="UP000007306"/>
    </source>
</evidence>
<dbReference type="AlphaFoldDB" id="I1Q1Y9"/>
<feature type="compositionally biased region" description="Low complexity" evidence="1">
    <location>
        <begin position="103"/>
        <end position="113"/>
    </location>
</feature>
<evidence type="ECO:0000313" key="2">
    <source>
        <dbReference type="EnsemblPlants" id="ORGLA06G0115200.1"/>
    </source>
</evidence>
<accession>I1Q1Y9</accession>
<reference evidence="2" key="1">
    <citation type="submission" date="2015-06" db="UniProtKB">
        <authorList>
            <consortium name="EnsemblPlants"/>
        </authorList>
    </citation>
    <scope>IDENTIFICATION</scope>
</reference>
<reference evidence="2 3" key="2">
    <citation type="submission" date="2018-04" db="EMBL/GenBank/DDBJ databases">
        <title>OglaRS2 (Oryza glaberrima Reference Sequence Version 2).</title>
        <authorList>
            <person name="Zhang J."/>
            <person name="Kudrna D."/>
            <person name="Lee S."/>
            <person name="Talag J."/>
            <person name="Rajasekar S."/>
            <person name="Wing R.A."/>
        </authorList>
    </citation>
    <scope>NUCLEOTIDE SEQUENCE [LARGE SCALE GENOMIC DNA]</scope>
    <source>
        <strain evidence="2 3">cv. IRGC 96717</strain>
    </source>
</reference>
<dbReference type="Proteomes" id="UP000007306">
    <property type="component" value="Chromosome 6"/>
</dbReference>
<dbReference type="Gramene" id="ORGLA06G0115200.1">
    <property type="protein sequence ID" value="ORGLA06G0115200.1"/>
    <property type="gene ID" value="ORGLA06G0115200"/>
</dbReference>
<dbReference type="HOGENOM" id="CLU_1878680_0_0_1"/>
<keyword evidence="3" id="KW-1185">Reference proteome</keyword>